<reference evidence="1 2" key="1">
    <citation type="submission" date="2014-06" db="EMBL/GenBank/DDBJ databases">
        <title>Whole Genome Sequences of Three Symbiotic Endozoicomonas Bacteria.</title>
        <authorList>
            <person name="Neave M.J."/>
            <person name="Apprill A."/>
            <person name="Voolstra C.R."/>
        </authorList>
    </citation>
    <scope>NUCLEOTIDE SEQUENCE [LARGE SCALE GENOMIC DNA]</scope>
    <source>
        <strain evidence="1 2">DSM 22380</strain>
    </source>
</reference>
<keyword evidence="2" id="KW-1185">Reference proteome</keyword>
<protein>
    <submittedName>
        <fullName evidence="1">Uncharacterized protein</fullName>
    </submittedName>
</protein>
<evidence type="ECO:0000313" key="2">
    <source>
        <dbReference type="Proteomes" id="UP000027997"/>
    </source>
</evidence>
<comment type="caution">
    <text evidence="1">The sequence shown here is derived from an EMBL/GenBank/DDBJ whole genome shotgun (WGS) entry which is preliminary data.</text>
</comment>
<dbReference type="Proteomes" id="UP000027997">
    <property type="component" value="Unassembled WGS sequence"/>
</dbReference>
<gene>
    <name evidence="1" type="ORF">GV64_05405</name>
</gene>
<dbReference type="AlphaFoldDB" id="A0A081K7X5"/>
<proteinExistence type="predicted"/>
<organism evidence="1 2">
    <name type="scientific">Endozoicomonas elysicola</name>
    <dbReference type="NCBI Taxonomy" id="305900"/>
    <lineage>
        <taxon>Bacteria</taxon>
        <taxon>Pseudomonadati</taxon>
        <taxon>Pseudomonadota</taxon>
        <taxon>Gammaproteobacteria</taxon>
        <taxon>Oceanospirillales</taxon>
        <taxon>Endozoicomonadaceae</taxon>
        <taxon>Endozoicomonas</taxon>
    </lineage>
</organism>
<name>A0A081K7X5_9GAMM</name>
<evidence type="ECO:0000313" key="1">
    <source>
        <dbReference type="EMBL" id="KEI70251.1"/>
    </source>
</evidence>
<accession>A0A081K7X5</accession>
<dbReference type="EMBL" id="JOJP01000001">
    <property type="protein sequence ID" value="KEI70251.1"/>
    <property type="molecule type" value="Genomic_DNA"/>
</dbReference>
<sequence>MMPEDGLSCYACLWLVRTLHGREALFASELLEIVMLLTTDITTQKQEFPRLTPLPGPKQSLNFRILNRRGGAK</sequence>